<evidence type="ECO:0000313" key="2">
    <source>
        <dbReference type="Proteomes" id="UP000267268"/>
    </source>
</evidence>
<evidence type="ECO:0000313" key="1">
    <source>
        <dbReference type="EMBL" id="AZQ64785.1"/>
    </source>
</evidence>
<name>A0A3S9P996_9BACT</name>
<dbReference type="KEGG" id="fll:EI427_21405"/>
<accession>A0A3S9P996</accession>
<sequence>MKTNVLYSLVILSIFFQSCVVLLPHSGELVSAQPIEIPTYRDSTEYTLNGSLSFSKGNGRGHYYGENGSLQYVDNVFDHQSLFGNLSYSKVAKYHHIGVGTSFYVGQLNLNSLQDFVGSVENKYALRKVIDNGLPDYSNNIGNIPSATSYYGGGFNFNLGFQIPTKYVNFRIINYQFNVYWDGGEYDNIRDKIHTLITQGIDELYIPKSNAVFIDHMFYSELDFKISKSLAMHLKMGLGSSSYTDEYSPIAIMSTLIGGSVLYKRFNISYNNRIINSFNVSSITMGYRIK</sequence>
<proteinExistence type="predicted"/>
<dbReference type="EMBL" id="CP034563">
    <property type="protein sequence ID" value="AZQ64785.1"/>
    <property type="molecule type" value="Genomic_DNA"/>
</dbReference>
<dbReference type="PROSITE" id="PS51257">
    <property type="entry name" value="PROKAR_LIPOPROTEIN"/>
    <property type="match status" value="1"/>
</dbReference>
<dbReference type="OrthoDB" id="9818051at2"/>
<gene>
    <name evidence="1" type="ORF">EI427_21405</name>
</gene>
<reference evidence="1 2" key="1">
    <citation type="submission" date="2018-12" db="EMBL/GenBank/DDBJ databases">
        <title>Flammeovirga pectinis sp. nov., isolated from the gut of the Korean scallop, Patinopecten yessoensis.</title>
        <authorList>
            <person name="Bae J.-W."/>
            <person name="Jeong Y.-S."/>
            <person name="Kang W."/>
        </authorList>
    </citation>
    <scope>NUCLEOTIDE SEQUENCE [LARGE SCALE GENOMIC DNA]</scope>
    <source>
        <strain evidence="1 2">L12M1</strain>
    </source>
</reference>
<dbReference type="AlphaFoldDB" id="A0A3S9P996"/>
<protein>
    <submittedName>
        <fullName evidence="1">Uncharacterized protein</fullName>
    </submittedName>
</protein>
<keyword evidence="2" id="KW-1185">Reference proteome</keyword>
<dbReference type="RefSeq" id="WP_126618847.1">
    <property type="nucleotide sequence ID" value="NZ_CP034563.1"/>
</dbReference>
<organism evidence="1 2">
    <name type="scientific">Flammeovirga pectinis</name>
    <dbReference type="NCBI Taxonomy" id="2494373"/>
    <lineage>
        <taxon>Bacteria</taxon>
        <taxon>Pseudomonadati</taxon>
        <taxon>Bacteroidota</taxon>
        <taxon>Cytophagia</taxon>
        <taxon>Cytophagales</taxon>
        <taxon>Flammeovirgaceae</taxon>
        <taxon>Flammeovirga</taxon>
    </lineage>
</organism>
<dbReference type="Proteomes" id="UP000267268">
    <property type="component" value="Chromosome 2"/>
</dbReference>